<gene>
    <name evidence="4" type="ORF">SAMN06264849_11622</name>
</gene>
<sequence length="117" mass="12954">MSKMSRGQVWNVNLSPSKGAEMKKIRPCVIVSADYIGRLPLKVVVPITEWKPSYEGVPWFVQLEPNAKNGLDKLSGADAFQVKSLSVDRFEEQRGVLSEDQVEDIVAAIGIVVQINL</sequence>
<dbReference type="GO" id="GO:0004521">
    <property type="term" value="F:RNA endonuclease activity"/>
    <property type="evidence" value="ECO:0007669"/>
    <property type="project" value="TreeGrafter"/>
</dbReference>
<protein>
    <recommendedName>
        <fullName evidence="3">mRNA interferase</fullName>
        <ecNumber evidence="3">3.1.-.-</ecNumber>
    </recommendedName>
</protein>
<dbReference type="Proteomes" id="UP000315636">
    <property type="component" value="Unassembled WGS sequence"/>
</dbReference>
<dbReference type="EMBL" id="FXTI01000016">
    <property type="protein sequence ID" value="SMO93639.1"/>
    <property type="molecule type" value="Genomic_DNA"/>
</dbReference>
<dbReference type="RefSeq" id="WP_221930196.1">
    <property type="nucleotide sequence ID" value="NZ_FXTI01000016.1"/>
</dbReference>
<evidence type="ECO:0000313" key="5">
    <source>
        <dbReference type="Proteomes" id="UP000315636"/>
    </source>
</evidence>
<dbReference type="GO" id="GO:0016075">
    <property type="term" value="P:rRNA catabolic process"/>
    <property type="evidence" value="ECO:0007669"/>
    <property type="project" value="TreeGrafter"/>
</dbReference>
<evidence type="ECO:0000256" key="3">
    <source>
        <dbReference type="PIRNR" id="PIRNR033490"/>
    </source>
</evidence>
<dbReference type="PANTHER" id="PTHR33988">
    <property type="entry name" value="ENDORIBONUCLEASE MAZF-RELATED"/>
    <property type="match status" value="1"/>
</dbReference>
<evidence type="ECO:0000256" key="1">
    <source>
        <dbReference type="ARBA" id="ARBA00007521"/>
    </source>
</evidence>
<accession>A0A521FBV4</accession>
<dbReference type="GO" id="GO:0016787">
    <property type="term" value="F:hydrolase activity"/>
    <property type="evidence" value="ECO:0007669"/>
    <property type="project" value="UniProtKB-KW"/>
</dbReference>
<evidence type="ECO:0000256" key="2">
    <source>
        <dbReference type="ARBA" id="ARBA00022649"/>
    </source>
</evidence>
<name>A0A521FBV4_9BACL</name>
<dbReference type="GO" id="GO:0006402">
    <property type="term" value="P:mRNA catabolic process"/>
    <property type="evidence" value="ECO:0007669"/>
    <property type="project" value="TreeGrafter"/>
</dbReference>
<keyword evidence="2" id="KW-1277">Toxin-antitoxin system</keyword>
<dbReference type="SUPFAM" id="SSF50118">
    <property type="entry name" value="Cell growth inhibitor/plasmid maintenance toxic component"/>
    <property type="match status" value="1"/>
</dbReference>
<dbReference type="Gene3D" id="2.30.30.110">
    <property type="match status" value="1"/>
</dbReference>
<dbReference type="PANTHER" id="PTHR33988:SF1">
    <property type="entry name" value="ENDORIBONUCLEASE MAZF7-RELATED"/>
    <property type="match status" value="1"/>
</dbReference>
<proteinExistence type="inferred from homology"/>
<evidence type="ECO:0000313" key="4">
    <source>
        <dbReference type="EMBL" id="SMO93639.1"/>
    </source>
</evidence>
<dbReference type="Pfam" id="PF02452">
    <property type="entry name" value="PemK_toxin"/>
    <property type="match status" value="1"/>
</dbReference>
<organism evidence="4 5">
    <name type="scientific">Melghirimyces algeriensis</name>
    <dbReference type="NCBI Taxonomy" id="910412"/>
    <lineage>
        <taxon>Bacteria</taxon>
        <taxon>Bacillati</taxon>
        <taxon>Bacillota</taxon>
        <taxon>Bacilli</taxon>
        <taxon>Bacillales</taxon>
        <taxon>Thermoactinomycetaceae</taxon>
        <taxon>Melghirimyces</taxon>
    </lineage>
</organism>
<keyword evidence="3" id="KW-0540">Nuclease</keyword>
<reference evidence="4 5" key="1">
    <citation type="submission" date="2017-05" db="EMBL/GenBank/DDBJ databases">
        <authorList>
            <person name="Varghese N."/>
            <person name="Submissions S."/>
        </authorList>
    </citation>
    <scope>NUCLEOTIDE SEQUENCE [LARGE SCALE GENOMIC DNA]</scope>
    <source>
        <strain evidence="4 5">DSM 45474</strain>
    </source>
</reference>
<dbReference type="InterPro" id="IPR011067">
    <property type="entry name" value="Plasmid_toxin/cell-grow_inhib"/>
</dbReference>
<comment type="similarity">
    <text evidence="1 3">Belongs to the PemK/MazF family.</text>
</comment>
<keyword evidence="5" id="KW-1185">Reference proteome</keyword>
<dbReference type="InterPro" id="IPR003477">
    <property type="entry name" value="PemK-like"/>
</dbReference>
<keyword evidence="3" id="KW-0378">Hydrolase</keyword>
<comment type="function">
    <text evidence="3">Toxic component of a type II toxin-antitoxin (TA) system.</text>
</comment>
<dbReference type="GO" id="GO:0003677">
    <property type="term" value="F:DNA binding"/>
    <property type="evidence" value="ECO:0007669"/>
    <property type="project" value="InterPro"/>
</dbReference>
<dbReference type="AlphaFoldDB" id="A0A521FBV4"/>
<dbReference type="EC" id="3.1.-.-" evidence="3"/>
<keyword evidence="3" id="KW-0255">Endonuclease</keyword>
<dbReference type="PIRSF" id="PIRSF033490">
    <property type="entry name" value="MazF"/>
    <property type="match status" value="1"/>
</dbReference>